<dbReference type="InterPro" id="IPR000878">
    <property type="entry name" value="4pyrrol_Mease"/>
</dbReference>
<comment type="function">
    <text evidence="6">Catalyzes the 2'-O-methylation of the ribose of cytidine 1402 (C1402) in 16S rRNA.</text>
</comment>
<sequence>MSKTQPFLGAPNFLPALAAARAAAGGQDYPAGALYVVATPIGNLADIGLRALHVLDIADAVACEDTRHTQQLLRAYGLDGKALIALHEHNELQAAQTVLARLQAGERVAYVSDAGTPAISDPGARLVAACRAAQVRVLPLPGASSVTTALSVAGLAGDGHFVFAGFLPTKSGERAQAVQALAAEPRAVVLLEAPHRITALADALTVLGERPVTVARELTKQFEQIATLPCADLPTWLAADAQRQRGEFALVLHPATGDTDEGAAGERVLRLLLPELPLKTAVRLAAEITDTPRNGLYERALQMKAEAGGQED</sequence>
<comment type="subcellular location">
    <subcellularLocation>
        <location evidence="6">Cytoplasm</location>
    </subcellularLocation>
</comment>
<dbReference type="Pfam" id="PF00590">
    <property type="entry name" value="TP_methylase"/>
    <property type="match status" value="1"/>
</dbReference>
<keyword evidence="5 6" id="KW-0949">S-adenosyl-L-methionine</keyword>
<evidence type="ECO:0000256" key="2">
    <source>
        <dbReference type="ARBA" id="ARBA00022552"/>
    </source>
</evidence>
<evidence type="ECO:0000313" key="9">
    <source>
        <dbReference type="EMBL" id="AVO33134.1"/>
    </source>
</evidence>
<dbReference type="InterPro" id="IPR035996">
    <property type="entry name" value="4pyrrol_Methylase_sf"/>
</dbReference>
<dbReference type="Gene3D" id="3.30.950.10">
    <property type="entry name" value="Methyltransferase, Cobalt-precorrin-4 Transmethylase, Domain 2"/>
    <property type="match status" value="1"/>
</dbReference>
<evidence type="ECO:0000259" key="8">
    <source>
        <dbReference type="Pfam" id="PF23016"/>
    </source>
</evidence>
<feature type="domain" description="RsmI HTH" evidence="8">
    <location>
        <begin position="261"/>
        <end position="304"/>
    </location>
</feature>
<evidence type="ECO:0000256" key="6">
    <source>
        <dbReference type="HAMAP-Rule" id="MF_01877"/>
    </source>
</evidence>
<evidence type="ECO:0000256" key="4">
    <source>
        <dbReference type="ARBA" id="ARBA00022679"/>
    </source>
</evidence>
<dbReference type="PROSITE" id="PS01296">
    <property type="entry name" value="RSMI"/>
    <property type="match status" value="1"/>
</dbReference>
<dbReference type="GO" id="GO:0070677">
    <property type="term" value="F:rRNA (cytosine-2'-O-)-methyltransferase activity"/>
    <property type="evidence" value="ECO:0007669"/>
    <property type="project" value="UniProtKB-UniRule"/>
</dbReference>
<keyword evidence="1 6" id="KW-0963">Cytoplasm</keyword>
<dbReference type="FunFam" id="3.40.1010.10:FF:000007">
    <property type="entry name" value="Ribosomal RNA small subunit methyltransferase I"/>
    <property type="match status" value="1"/>
</dbReference>
<evidence type="ECO:0000313" key="10">
    <source>
        <dbReference type="Proteomes" id="UP000239709"/>
    </source>
</evidence>
<dbReference type="EMBL" id="CP027666">
    <property type="protein sequence ID" value="AVO33134.1"/>
    <property type="molecule type" value="Genomic_DNA"/>
</dbReference>
<keyword evidence="10" id="KW-1185">Reference proteome</keyword>
<reference evidence="9 10" key="1">
    <citation type="submission" date="2018-03" db="EMBL/GenBank/DDBJ databases">
        <title>Genome sequencing of Ottowia sp.</title>
        <authorList>
            <person name="Kim S.-J."/>
            <person name="Heo J."/>
            <person name="Kwon S.-W."/>
        </authorList>
    </citation>
    <scope>NUCLEOTIDE SEQUENCE [LARGE SCALE GENOMIC DNA]</scope>
    <source>
        <strain evidence="9 10">KADR8-3</strain>
    </source>
</reference>
<gene>
    <name evidence="6 9" type="primary">rsmI</name>
    <name evidence="9" type="ORF">C6570_01845</name>
</gene>
<dbReference type="KEGG" id="otk:C6570_01845"/>
<organism evidence="9 10">
    <name type="scientific">Ottowia oryzae</name>
    <dbReference type="NCBI Taxonomy" id="2109914"/>
    <lineage>
        <taxon>Bacteria</taxon>
        <taxon>Pseudomonadati</taxon>
        <taxon>Pseudomonadota</taxon>
        <taxon>Betaproteobacteria</taxon>
        <taxon>Burkholderiales</taxon>
        <taxon>Comamonadaceae</taxon>
        <taxon>Ottowia</taxon>
    </lineage>
</organism>
<proteinExistence type="inferred from homology"/>
<keyword evidence="4 6" id="KW-0808">Transferase</keyword>
<keyword evidence="3 6" id="KW-0489">Methyltransferase</keyword>
<dbReference type="OrthoDB" id="9809084at2"/>
<dbReference type="EC" id="2.1.1.198" evidence="6"/>
<dbReference type="Gene3D" id="3.40.1010.10">
    <property type="entry name" value="Cobalt-precorrin-4 Transmethylase, Domain 1"/>
    <property type="match status" value="1"/>
</dbReference>
<dbReference type="PIRSF" id="PIRSF005917">
    <property type="entry name" value="MTase_YraL"/>
    <property type="match status" value="1"/>
</dbReference>
<dbReference type="CDD" id="cd11648">
    <property type="entry name" value="RsmI"/>
    <property type="match status" value="1"/>
</dbReference>
<evidence type="ECO:0000256" key="3">
    <source>
        <dbReference type="ARBA" id="ARBA00022603"/>
    </source>
</evidence>
<dbReference type="GO" id="GO:0005737">
    <property type="term" value="C:cytoplasm"/>
    <property type="evidence" value="ECO:0007669"/>
    <property type="project" value="UniProtKB-SubCell"/>
</dbReference>
<comment type="similarity">
    <text evidence="6">Belongs to the methyltransferase superfamily. RsmI family.</text>
</comment>
<dbReference type="InterPro" id="IPR008189">
    <property type="entry name" value="rRNA_ssu_MeTfrase_I"/>
</dbReference>
<dbReference type="Pfam" id="PF23016">
    <property type="entry name" value="RsmI_C"/>
    <property type="match status" value="1"/>
</dbReference>
<dbReference type="InterPro" id="IPR053910">
    <property type="entry name" value="RsmI_HTH"/>
</dbReference>
<dbReference type="InterPro" id="IPR018063">
    <property type="entry name" value="SAM_MeTrfase_RsmI_CS"/>
</dbReference>
<dbReference type="PANTHER" id="PTHR46111">
    <property type="entry name" value="RIBOSOMAL RNA SMALL SUBUNIT METHYLTRANSFERASE I"/>
    <property type="match status" value="1"/>
</dbReference>
<protein>
    <recommendedName>
        <fullName evidence="6">Ribosomal RNA small subunit methyltransferase I</fullName>
        <ecNumber evidence="6">2.1.1.198</ecNumber>
    </recommendedName>
    <alternativeName>
        <fullName evidence="6">16S rRNA 2'-O-ribose C1402 methyltransferase</fullName>
    </alternativeName>
    <alternativeName>
        <fullName evidence="6">rRNA (cytidine-2'-O-)-methyltransferase RsmI</fullName>
    </alternativeName>
</protein>
<dbReference type="InterPro" id="IPR014776">
    <property type="entry name" value="4pyrrole_Mease_sub2"/>
</dbReference>
<evidence type="ECO:0000259" key="7">
    <source>
        <dbReference type="Pfam" id="PF00590"/>
    </source>
</evidence>
<dbReference type="RefSeq" id="WP_106701534.1">
    <property type="nucleotide sequence ID" value="NZ_CP027666.1"/>
</dbReference>
<dbReference type="InterPro" id="IPR014777">
    <property type="entry name" value="4pyrrole_Mease_sub1"/>
</dbReference>
<accession>A0A2S0MB57</accession>
<dbReference type="PANTHER" id="PTHR46111:SF1">
    <property type="entry name" value="RIBOSOMAL RNA SMALL SUBUNIT METHYLTRANSFERASE I"/>
    <property type="match status" value="1"/>
</dbReference>
<evidence type="ECO:0000256" key="5">
    <source>
        <dbReference type="ARBA" id="ARBA00022691"/>
    </source>
</evidence>
<comment type="catalytic activity">
    <reaction evidence="6">
        <text>cytidine(1402) in 16S rRNA + S-adenosyl-L-methionine = 2'-O-methylcytidine(1402) in 16S rRNA + S-adenosyl-L-homocysteine + H(+)</text>
        <dbReference type="Rhea" id="RHEA:42924"/>
        <dbReference type="Rhea" id="RHEA-COMP:10285"/>
        <dbReference type="Rhea" id="RHEA-COMP:10286"/>
        <dbReference type="ChEBI" id="CHEBI:15378"/>
        <dbReference type="ChEBI" id="CHEBI:57856"/>
        <dbReference type="ChEBI" id="CHEBI:59789"/>
        <dbReference type="ChEBI" id="CHEBI:74495"/>
        <dbReference type="ChEBI" id="CHEBI:82748"/>
        <dbReference type="EC" id="2.1.1.198"/>
    </reaction>
</comment>
<dbReference type="AlphaFoldDB" id="A0A2S0MB57"/>
<evidence type="ECO:0000256" key="1">
    <source>
        <dbReference type="ARBA" id="ARBA00022490"/>
    </source>
</evidence>
<dbReference type="Proteomes" id="UP000239709">
    <property type="component" value="Chromosome"/>
</dbReference>
<name>A0A2S0MB57_9BURK</name>
<dbReference type="HAMAP" id="MF_01877">
    <property type="entry name" value="16SrRNA_methyltr_I"/>
    <property type="match status" value="1"/>
</dbReference>
<keyword evidence="2 6" id="KW-0698">rRNA processing</keyword>
<dbReference type="SUPFAM" id="SSF53790">
    <property type="entry name" value="Tetrapyrrole methylase"/>
    <property type="match status" value="1"/>
</dbReference>
<dbReference type="NCBIfam" id="TIGR00096">
    <property type="entry name" value="16S rRNA (cytidine(1402)-2'-O)-methyltransferase"/>
    <property type="match status" value="1"/>
</dbReference>
<feature type="domain" description="Tetrapyrrole methylase" evidence="7">
    <location>
        <begin position="34"/>
        <end position="233"/>
    </location>
</feature>